<comment type="caution">
    <text evidence="1">The sequence shown here is derived from an EMBL/GenBank/DDBJ whole genome shotgun (WGS) entry which is preliminary data.</text>
</comment>
<keyword evidence="2" id="KW-1185">Reference proteome</keyword>
<evidence type="ECO:0000313" key="2">
    <source>
        <dbReference type="Proteomes" id="UP001219518"/>
    </source>
</evidence>
<gene>
    <name evidence="1" type="ORF">KUF71_018130</name>
</gene>
<accession>A0AAE1GPV0</accession>
<evidence type="ECO:0000313" key="1">
    <source>
        <dbReference type="EMBL" id="KAK3907302.1"/>
    </source>
</evidence>
<dbReference type="Proteomes" id="UP001219518">
    <property type="component" value="Unassembled WGS sequence"/>
</dbReference>
<dbReference type="EMBL" id="JAHWGI010000005">
    <property type="protein sequence ID" value="KAK3907302.1"/>
    <property type="molecule type" value="Genomic_DNA"/>
</dbReference>
<protein>
    <submittedName>
        <fullName evidence="1">Prostaglandin G/H synthase 2</fullName>
    </submittedName>
</protein>
<dbReference type="AlphaFoldDB" id="A0AAE1GPV0"/>
<reference evidence="1" key="2">
    <citation type="journal article" date="2023" name="BMC Genomics">
        <title>Pest status, molecular evolution, and epigenetic factors derived from the genome assembly of Frankliniella fusca, a thysanopteran phytovirus vector.</title>
        <authorList>
            <person name="Catto M.A."/>
            <person name="Labadie P.E."/>
            <person name="Jacobson A.L."/>
            <person name="Kennedy G.G."/>
            <person name="Srinivasan R."/>
            <person name="Hunt B.G."/>
        </authorList>
    </citation>
    <scope>NUCLEOTIDE SEQUENCE</scope>
    <source>
        <strain evidence="1">PL_HMW_Pooled</strain>
    </source>
</reference>
<organism evidence="1 2">
    <name type="scientific">Frankliniella fusca</name>
    <dbReference type="NCBI Taxonomy" id="407009"/>
    <lineage>
        <taxon>Eukaryota</taxon>
        <taxon>Metazoa</taxon>
        <taxon>Ecdysozoa</taxon>
        <taxon>Arthropoda</taxon>
        <taxon>Hexapoda</taxon>
        <taxon>Insecta</taxon>
        <taxon>Pterygota</taxon>
        <taxon>Neoptera</taxon>
        <taxon>Paraneoptera</taxon>
        <taxon>Thysanoptera</taxon>
        <taxon>Terebrantia</taxon>
        <taxon>Thripoidea</taxon>
        <taxon>Thripidae</taxon>
        <taxon>Frankliniella</taxon>
    </lineage>
</organism>
<proteinExistence type="predicted"/>
<sequence>MSHEGVCDAFAIRVAAVQHERGPRKPKHPLVQLGHQVVHQVGHQGPPGHKDMLHPAHLPAHLQVGS</sequence>
<reference evidence="1" key="1">
    <citation type="submission" date="2021-07" db="EMBL/GenBank/DDBJ databases">
        <authorList>
            <person name="Catto M.A."/>
            <person name="Jacobson A."/>
            <person name="Kennedy G."/>
            <person name="Labadie P."/>
            <person name="Hunt B.G."/>
            <person name="Srinivasan R."/>
        </authorList>
    </citation>
    <scope>NUCLEOTIDE SEQUENCE</scope>
    <source>
        <strain evidence="1">PL_HMW_Pooled</strain>
        <tissue evidence="1">Head</tissue>
    </source>
</reference>
<name>A0AAE1GPV0_9NEOP</name>